<evidence type="ECO:0000313" key="17">
    <source>
        <dbReference type="Proteomes" id="UP000256601"/>
    </source>
</evidence>
<evidence type="ECO:0000256" key="5">
    <source>
        <dbReference type="ARBA" id="ARBA00022490"/>
    </source>
</evidence>
<reference evidence="14 16" key="1">
    <citation type="journal article" date="2016" name="PLoS ONE">
        <title>Sequence Assembly of Yarrowia lipolytica Strain W29/CLIB89 Shows Transposable Element Diversity.</title>
        <authorList>
            <person name="Magnan C."/>
            <person name="Yu J."/>
            <person name="Chang I."/>
            <person name="Jahn E."/>
            <person name="Kanomata Y."/>
            <person name="Wu J."/>
            <person name="Zeller M."/>
            <person name="Oakes M."/>
            <person name="Baldi P."/>
            <person name="Sandmeyer S."/>
        </authorList>
    </citation>
    <scope>NUCLEOTIDE SEQUENCE [LARGE SCALE GENOMIC DNA]</scope>
    <source>
        <strain evidence="14">CLIB89</strain>
        <strain evidence="16">CLIB89(W29)</strain>
    </source>
</reference>
<dbReference type="Gene3D" id="3.30.450.60">
    <property type="match status" value="1"/>
</dbReference>
<organism evidence="14 16">
    <name type="scientific">Yarrowia lipolytica</name>
    <name type="common">Candida lipolytica</name>
    <dbReference type="NCBI Taxonomy" id="4952"/>
    <lineage>
        <taxon>Eukaryota</taxon>
        <taxon>Fungi</taxon>
        <taxon>Dikarya</taxon>
        <taxon>Ascomycota</taxon>
        <taxon>Saccharomycotina</taxon>
        <taxon>Dipodascomycetes</taxon>
        <taxon>Dipodascales</taxon>
        <taxon>Dipodascales incertae sedis</taxon>
        <taxon>Yarrowia</taxon>
    </lineage>
</organism>
<evidence type="ECO:0000256" key="8">
    <source>
        <dbReference type="ARBA" id="ARBA00023034"/>
    </source>
</evidence>
<dbReference type="EMBL" id="CP017558">
    <property type="protein sequence ID" value="AOW07121.1"/>
    <property type="molecule type" value="Genomic_DNA"/>
</dbReference>
<comment type="function">
    <text evidence="11">The coatomer is a cytosolic protein complex that binds to dilysine motifs and reversibly associates with Golgi non-clathrin-coated vesicles, which further mediate biosynthetic protein transport from the ER, via the Golgi up to the trans Golgi network. Coatomer complex is required for budding from Golgi membranes, and is essential for the retrograde Golgi-to-ER transport of dilysine-tagged proteins. The zeta subunit may be involved in regulating the coat assembly and, hence, the rate of biosynthetic protein transport due to its association-dissociation properties with the coatomer complex.</text>
</comment>
<evidence type="ECO:0000256" key="4">
    <source>
        <dbReference type="ARBA" id="ARBA00022448"/>
    </source>
</evidence>
<dbReference type="FunFam" id="3.30.450.60:FF:000013">
    <property type="entry name" value="Coatomer subunit zeta"/>
    <property type="match status" value="1"/>
</dbReference>
<evidence type="ECO:0000256" key="3">
    <source>
        <dbReference type="ARBA" id="ARBA00011775"/>
    </source>
</evidence>
<dbReference type="KEGG" id="yli:2908310"/>
<dbReference type="InterPro" id="IPR011012">
    <property type="entry name" value="Longin-like_dom_sf"/>
</dbReference>
<keyword evidence="4 12" id="KW-0813">Transport</keyword>
<evidence type="ECO:0000259" key="13">
    <source>
        <dbReference type="Pfam" id="PF01217"/>
    </source>
</evidence>
<dbReference type="AlphaFoldDB" id="A0A1D8NNA1"/>
<dbReference type="EMBL" id="KZ857333">
    <property type="protein sequence ID" value="RDW26477.1"/>
    <property type="molecule type" value="Genomic_DNA"/>
</dbReference>
<dbReference type="RefSeq" id="XP_505365.1">
    <property type="nucleotide sequence ID" value="XM_505365.1"/>
</dbReference>
<evidence type="ECO:0000256" key="9">
    <source>
        <dbReference type="ARBA" id="ARBA00023136"/>
    </source>
</evidence>
<evidence type="ECO:0000313" key="15">
    <source>
        <dbReference type="EMBL" id="RDW26477.1"/>
    </source>
</evidence>
<keyword evidence="8 12" id="KW-0333">Golgi apparatus</keyword>
<comment type="subcellular location">
    <subcellularLocation>
        <location evidence="12">Cytoplasm</location>
    </subcellularLocation>
    <subcellularLocation>
        <location evidence="1 12">Golgi apparatus membrane</location>
        <topology evidence="1 12">Peripheral membrane protein</topology>
        <orientation evidence="1 12">Cytoplasmic side</orientation>
    </subcellularLocation>
    <subcellularLocation>
        <location evidence="12">Cytoplasmic vesicle</location>
        <location evidence="12">COPI-coated vesicle membrane</location>
        <topology evidence="12">Peripheral membrane protein</topology>
        <orientation evidence="12">Cytoplasmic side</orientation>
    </subcellularLocation>
</comment>
<comment type="similarity">
    <text evidence="2 12">Belongs to the adaptor complexes small subunit family.</text>
</comment>
<dbReference type="GO" id="GO:0000139">
    <property type="term" value="C:Golgi membrane"/>
    <property type="evidence" value="ECO:0007669"/>
    <property type="project" value="UniProtKB-SubCell"/>
</dbReference>
<dbReference type="GO" id="GO:0006886">
    <property type="term" value="P:intracellular protein transport"/>
    <property type="evidence" value="ECO:0007669"/>
    <property type="project" value="TreeGrafter"/>
</dbReference>
<evidence type="ECO:0000256" key="2">
    <source>
        <dbReference type="ARBA" id="ARBA00006972"/>
    </source>
</evidence>
<keyword evidence="9 12" id="KW-0472">Membrane</keyword>
<dbReference type="VEuPathDB" id="FungiDB:YALI0_F13255g"/>
<dbReference type="OMA" id="NELMLHS"/>
<dbReference type="PANTHER" id="PTHR11043:SF0">
    <property type="entry name" value="COATOMER SUBUNIT ZETA"/>
    <property type="match status" value="1"/>
</dbReference>
<dbReference type="InterPro" id="IPR022775">
    <property type="entry name" value="AP_mu_sigma_su"/>
</dbReference>
<gene>
    <name evidence="15" type="ORF">B0I71DRAFT_130870</name>
    <name evidence="14" type="ORF">YALI1_F17709g</name>
</gene>
<evidence type="ECO:0000313" key="16">
    <source>
        <dbReference type="Proteomes" id="UP000182444"/>
    </source>
</evidence>
<evidence type="ECO:0000313" key="14">
    <source>
        <dbReference type="EMBL" id="AOW07121.1"/>
    </source>
</evidence>
<dbReference type="GO" id="GO:0006890">
    <property type="term" value="P:retrograde vesicle-mediated transport, Golgi to endoplasmic reticulum"/>
    <property type="evidence" value="ECO:0007669"/>
    <property type="project" value="UniProtKB-UniRule"/>
</dbReference>
<evidence type="ECO:0000256" key="1">
    <source>
        <dbReference type="ARBA" id="ARBA00004255"/>
    </source>
</evidence>
<dbReference type="GO" id="GO:0030126">
    <property type="term" value="C:COPI vesicle coat"/>
    <property type="evidence" value="ECO:0007669"/>
    <property type="project" value="UniProtKB-UniRule"/>
</dbReference>
<proteinExistence type="inferred from homology"/>
<dbReference type="OrthoDB" id="10249988at2759"/>
<dbReference type="GO" id="GO:0006891">
    <property type="term" value="P:intra-Golgi vesicle-mediated transport"/>
    <property type="evidence" value="ECO:0007669"/>
    <property type="project" value="TreeGrafter"/>
</dbReference>
<sequence length="189" mass="21209">MTSEYSVEAVLLLDKDGKRLFTKYYSPPHGDVQSHEQLQTLTTLKDQQTFEKGLAQKTHRQNGDVIIFDNKVVVYKTVVDVTLYVVGSFEENEVMLYQLVAGIKDALEILLKHSFDKRSVLEHFDLVALAIDEAVDSGVILEIDPVVIASRVTPAPAKESIAYGGVEINEQTISNVYQKWSQRAGKFFS</sequence>
<dbReference type="PANTHER" id="PTHR11043">
    <property type="entry name" value="ZETA-COAT PROTEIN"/>
    <property type="match status" value="1"/>
</dbReference>
<keyword evidence="5 12" id="KW-0963">Cytoplasm</keyword>
<evidence type="ECO:0000256" key="7">
    <source>
        <dbReference type="ARBA" id="ARBA00022927"/>
    </source>
</evidence>
<reference evidence="15 17" key="2">
    <citation type="submission" date="2018-07" db="EMBL/GenBank/DDBJ databases">
        <title>Draft Genome Assemblies for Five Robust Yarrowia lipolytica Strains Exhibiting High Lipid Production and Pentose Sugar Utilization and Sugar Alcohol Secretion from Undetoxified Lignocellulosic Biomass Hydrolysates.</title>
        <authorList>
            <consortium name="DOE Joint Genome Institute"/>
            <person name="Walker C."/>
            <person name="Ryu S."/>
            <person name="Na H."/>
            <person name="Zane M."/>
            <person name="LaButti K."/>
            <person name="Lipzen A."/>
            <person name="Haridas S."/>
            <person name="Barry K."/>
            <person name="Grigoriev I.V."/>
            <person name="Quarterman J."/>
            <person name="Slininger P."/>
            <person name="Dien B."/>
            <person name="Trinh C.T."/>
        </authorList>
    </citation>
    <scope>NUCLEOTIDE SEQUENCE [LARGE SCALE GENOMIC DNA]</scope>
    <source>
        <strain evidence="15 17">YB392</strain>
    </source>
</reference>
<dbReference type="Pfam" id="PF01217">
    <property type="entry name" value="Clat_adaptor_s"/>
    <property type="match status" value="1"/>
</dbReference>
<keyword evidence="10 12" id="KW-0968">Cytoplasmic vesicle</keyword>
<dbReference type="eggNOG" id="KOG3343">
    <property type="taxonomic scope" value="Eukaryota"/>
</dbReference>
<dbReference type="VEuPathDB" id="FungiDB:YALI1_F17709g"/>
<comment type="subunit">
    <text evidence="3 12">Oligomeric complex that consists of at least the alpha, beta, beta', gamma, delta, epsilon and zeta subunits.</text>
</comment>
<evidence type="ECO:0000256" key="12">
    <source>
        <dbReference type="RuleBase" id="RU366053"/>
    </source>
</evidence>
<dbReference type="Proteomes" id="UP000256601">
    <property type="component" value="Unassembled WGS sequence"/>
</dbReference>
<protein>
    <recommendedName>
        <fullName evidence="12">Coatomer subunit zeta</fullName>
    </recommendedName>
</protein>
<keyword evidence="6 12" id="KW-0931">ER-Golgi transport</keyword>
<evidence type="ECO:0000256" key="11">
    <source>
        <dbReference type="ARBA" id="ARBA00045555"/>
    </source>
</evidence>
<feature type="domain" description="AP complex mu/sigma subunit" evidence="13">
    <location>
        <begin position="7"/>
        <end position="153"/>
    </location>
</feature>
<evidence type="ECO:0000256" key="10">
    <source>
        <dbReference type="ARBA" id="ARBA00023329"/>
    </source>
</evidence>
<name>A0A1D8NNA1_YARLL</name>
<dbReference type="GeneID" id="2908310"/>
<dbReference type="Proteomes" id="UP000182444">
    <property type="component" value="Chromosome 1F"/>
</dbReference>
<accession>A0A1D8NNA1</accession>
<dbReference type="SUPFAM" id="SSF64356">
    <property type="entry name" value="SNARE-like"/>
    <property type="match status" value="1"/>
</dbReference>
<dbReference type="InterPro" id="IPR039652">
    <property type="entry name" value="Coatomer_zeta"/>
</dbReference>
<evidence type="ECO:0000256" key="6">
    <source>
        <dbReference type="ARBA" id="ARBA00022892"/>
    </source>
</evidence>
<keyword evidence="7 12" id="KW-0653">Protein transport</keyword>